<organism evidence="2 3">
    <name type="scientific">Olivibacter jilunii</name>
    <dbReference type="NCBI Taxonomy" id="985016"/>
    <lineage>
        <taxon>Bacteria</taxon>
        <taxon>Pseudomonadati</taxon>
        <taxon>Bacteroidota</taxon>
        <taxon>Sphingobacteriia</taxon>
        <taxon>Sphingobacteriales</taxon>
        <taxon>Sphingobacteriaceae</taxon>
        <taxon>Olivibacter</taxon>
    </lineage>
</organism>
<dbReference type="EMBL" id="JBHUPA010000002">
    <property type="protein sequence ID" value="MFD2961362.1"/>
    <property type="molecule type" value="Genomic_DNA"/>
</dbReference>
<evidence type="ECO:0000256" key="1">
    <source>
        <dbReference type="SAM" id="Phobius"/>
    </source>
</evidence>
<evidence type="ECO:0000313" key="3">
    <source>
        <dbReference type="Proteomes" id="UP001597560"/>
    </source>
</evidence>
<sequence length="174" mass="18927">MKTREVKNIGFLLALIAGALLATLFCSSCGSRKIETSKRVAISETIAETKGVDAKTITETKEFGERLSGSIPVKILHSDSSNVVIESKGGKLTLSNKGGNLNFDLEAKPTSTTNTYNETHLTADSTATSNINIDQEESDNRKTWSLPPWVWAIAVLIAVGIVIRLLKTFKIFKK</sequence>
<keyword evidence="1" id="KW-0472">Membrane</keyword>
<gene>
    <name evidence="2" type="ORF">ACFS6J_06180</name>
</gene>
<reference evidence="3" key="1">
    <citation type="journal article" date="2019" name="Int. J. Syst. Evol. Microbiol.">
        <title>The Global Catalogue of Microorganisms (GCM) 10K type strain sequencing project: providing services to taxonomists for standard genome sequencing and annotation.</title>
        <authorList>
            <consortium name="The Broad Institute Genomics Platform"/>
            <consortium name="The Broad Institute Genome Sequencing Center for Infectious Disease"/>
            <person name="Wu L."/>
            <person name="Ma J."/>
        </authorList>
    </citation>
    <scope>NUCLEOTIDE SEQUENCE [LARGE SCALE GENOMIC DNA]</scope>
    <source>
        <strain evidence="3">KCTC 23098</strain>
    </source>
</reference>
<comment type="caution">
    <text evidence="2">The sequence shown here is derived from an EMBL/GenBank/DDBJ whole genome shotgun (WGS) entry which is preliminary data.</text>
</comment>
<keyword evidence="1" id="KW-0812">Transmembrane</keyword>
<keyword evidence="3" id="KW-1185">Reference proteome</keyword>
<dbReference type="RefSeq" id="WP_377609510.1">
    <property type="nucleotide sequence ID" value="NZ_JBHUPA010000002.1"/>
</dbReference>
<feature type="transmembrane region" description="Helical" evidence="1">
    <location>
        <begin position="149"/>
        <end position="166"/>
    </location>
</feature>
<name>A0ABW6AVX6_9SPHI</name>
<keyword evidence="1" id="KW-1133">Transmembrane helix</keyword>
<evidence type="ECO:0000313" key="2">
    <source>
        <dbReference type="EMBL" id="MFD2961362.1"/>
    </source>
</evidence>
<proteinExistence type="predicted"/>
<protein>
    <submittedName>
        <fullName evidence="2">Uncharacterized protein</fullName>
    </submittedName>
</protein>
<accession>A0ABW6AVX6</accession>
<dbReference type="Proteomes" id="UP001597560">
    <property type="component" value="Unassembled WGS sequence"/>
</dbReference>